<keyword evidence="2" id="KW-0472">Membrane</keyword>
<dbReference type="EMBL" id="RARA01000024">
    <property type="protein sequence ID" value="ROT47382.1"/>
    <property type="molecule type" value="Genomic_DNA"/>
</dbReference>
<comment type="caution">
    <text evidence="3">The sequence shown here is derived from an EMBL/GenBank/DDBJ whole genome shotgun (WGS) entry which is preliminary data.</text>
</comment>
<keyword evidence="4" id="KW-1185">Reference proteome</keyword>
<keyword evidence="2" id="KW-0812">Transmembrane</keyword>
<accession>A0A3N2QCN9</accession>
<evidence type="ECO:0000256" key="2">
    <source>
        <dbReference type="SAM" id="Phobius"/>
    </source>
</evidence>
<dbReference type="Proteomes" id="UP000270927">
    <property type="component" value="Unassembled WGS sequence"/>
</dbReference>
<proteinExistence type="predicted"/>
<evidence type="ECO:0000313" key="3">
    <source>
        <dbReference type="EMBL" id="ROT47382.1"/>
    </source>
</evidence>
<organism evidence="3 4">
    <name type="scientific">Candidatus Cardinium hertigii</name>
    <dbReference type="NCBI Taxonomy" id="247481"/>
    <lineage>
        <taxon>Bacteria</taxon>
        <taxon>Pseudomonadati</taxon>
        <taxon>Bacteroidota</taxon>
        <taxon>Cytophagia</taxon>
        <taxon>Cytophagales</taxon>
        <taxon>Amoebophilaceae</taxon>
        <taxon>Candidatus Cardinium</taxon>
    </lineage>
</organism>
<keyword evidence="1" id="KW-0175">Coiled coil</keyword>
<evidence type="ECO:0000313" key="4">
    <source>
        <dbReference type="Proteomes" id="UP000270927"/>
    </source>
</evidence>
<gene>
    <name evidence="3" type="ORF">EDM02_03025</name>
</gene>
<protein>
    <submittedName>
        <fullName evidence="3">Septum formation initiator family protein</fullName>
    </submittedName>
</protein>
<feature type="transmembrane region" description="Helical" evidence="2">
    <location>
        <begin position="17"/>
        <end position="36"/>
    </location>
</feature>
<dbReference type="OrthoDB" id="1467719at2"/>
<reference evidence="3 4" key="1">
    <citation type="submission" date="2018-09" db="EMBL/GenBank/DDBJ databases">
        <title>Comparative Genomics of Wolbachia-Cardinium Dual Endosymbiosis in a Plant-Parasitic Nematode.</title>
        <authorList>
            <person name="Brown A.M.V."/>
            <person name="Wasala S.K."/>
            <person name="Howe D.K."/>
            <person name="Peetz A.B."/>
            <person name="Zasada I.A."/>
            <person name="Denver D.R."/>
        </authorList>
    </citation>
    <scope>NUCLEOTIDE SEQUENCE [LARGE SCALE GENOMIC DNA]</scope>
    <source>
        <strain evidence="3 4">Pp_1</strain>
    </source>
</reference>
<dbReference type="AlphaFoldDB" id="A0A3N2QCN9"/>
<evidence type="ECO:0000256" key="1">
    <source>
        <dbReference type="SAM" id="Coils"/>
    </source>
</evidence>
<feature type="coiled-coil region" evidence="1">
    <location>
        <begin position="51"/>
        <end position="85"/>
    </location>
</feature>
<name>A0A3N2QCN9_9BACT</name>
<sequence length="105" mass="13198">MATTQVNGYKFLYLKKVLLNLYFISTFFFTIWLLFFDYQNIFSQYELYKRLQKLKEEKKYYTSYIQQIKKEKKECIDNNDILEKLAREKYYMKREKEDLYIITQE</sequence>
<keyword evidence="2" id="KW-1133">Transmembrane helix</keyword>